<comment type="subcellular location">
    <subcellularLocation>
        <location evidence="1">Cytoplasm</location>
        <location evidence="1">Cytoskeleton</location>
    </subcellularLocation>
</comment>
<dbReference type="GO" id="GO:0045504">
    <property type="term" value="F:dynein heavy chain binding"/>
    <property type="evidence" value="ECO:0007669"/>
    <property type="project" value="TreeGrafter"/>
</dbReference>
<dbReference type="Pfam" id="PF00400">
    <property type="entry name" value="WD40"/>
    <property type="match status" value="1"/>
</dbReference>
<evidence type="ECO:0000256" key="2">
    <source>
        <dbReference type="ARBA" id="ARBA00011059"/>
    </source>
</evidence>
<evidence type="ECO:0000256" key="3">
    <source>
        <dbReference type="ARBA" id="ARBA00022490"/>
    </source>
</evidence>
<sequence>MADRKAELERKKAKLEELRKEKQRRQQERERQEVENSHRVLREGDQNVTMDDLLKREGLKPVSDEYNLNPALEWDDEFPVLTYDRTEEDDSSLPNLDGSYASRNSVLPPGILPHGMPQVKAMTSVEEAAFKQEGQAQSKPARELSEEEKQMILMTEDFQRFFGQSSRIIERALSEQVDIFMDYTGTSETDNNVDDRSGYKIHLNRCFYDERWSRNRCVTCMDWSPQFPELLVASYHNNEDSPHDPDGVCLVWNTRFKKSTPEYIFHCQSPVLSCCFARFHPNLILGGTYSGKIVLWDNRSPKRTPVQRSPLSAMAHTHPVYCLSVVGTQNSHSLISISTDGKMCSWSLDMLAQPQETLDLQQRQSRAVAATCMAFPQPQSDINNFIVGSEEGTIYSAGRHGPRAGIIDTYEGHQGPIRGMDCHNSQGPIDFSHLFLTSSVDWTVKLWSLKENKPLYSFEDNGDYVYDVAWSPIHPAVFATVDGMGRLDVWNLNQDTEVPVTSINVDGNPALNRVKWTQSGMNLTVGDDNGKIWLYEVGEQLAVPRADEWTRLVHTLQELHQNQLDEDMEKLNFGIGSGLGSGPASSSLGIGSSISQLAGTTSPPSSLGSLSSSSSVPLR</sequence>
<protein>
    <submittedName>
        <fullName evidence="9">EOG090X03UT</fullName>
    </submittedName>
</protein>
<dbReference type="InterPro" id="IPR001680">
    <property type="entry name" value="WD40_rpt"/>
</dbReference>
<dbReference type="GO" id="GO:0005868">
    <property type="term" value="C:cytoplasmic dynein complex"/>
    <property type="evidence" value="ECO:0007669"/>
    <property type="project" value="TreeGrafter"/>
</dbReference>
<dbReference type="PROSITE" id="PS50082">
    <property type="entry name" value="WD_REPEATS_2"/>
    <property type="match status" value="1"/>
</dbReference>
<feature type="compositionally biased region" description="Basic and acidic residues" evidence="8">
    <location>
        <begin position="17"/>
        <end position="45"/>
    </location>
</feature>
<evidence type="ECO:0000256" key="8">
    <source>
        <dbReference type="SAM" id="MobiDB-lite"/>
    </source>
</evidence>
<dbReference type="FunFam" id="2.130.10.10:FF:001347">
    <property type="entry name" value="Cytoplasmic dynein 1 intermediate chain"/>
    <property type="match status" value="1"/>
</dbReference>
<dbReference type="Gene3D" id="2.130.10.10">
    <property type="entry name" value="YVTN repeat-like/Quinoprotein amine dehydrogenase"/>
    <property type="match status" value="2"/>
</dbReference>
<evidence type="ECO:0000256" key="4">
    <source>
        <dbReference type="ARBA" id="ARBA00022574"/>
    </source>
</evidence>
<dbReference type="EMBL" id="LR005423">
    <property type="protein sequence ID" value="SVE75042.1"/>
    <property type="molecule type" value="mRNA"/>
</dbReference>
<dbReference type="AlphaFoldDB" id="A0A4Y7M4R9"/>
<feature type="region of interest" description="Disordered" evidence="8">
    <location>
        <begin position="590"/>
        <end position="619"/>
    </location>
</feature>
<reference evidence="9" key="1">
    <citation type="submission" date="2018-08" db="EMBL/GenBank/DDBJ databases">
        <authorList>
            <person name="Cornetti L."/>
        </authorList>
    </citation>
    <scope>NUCLEOTIDE SEQUENCE</scope>
    <source>
        <strain evidence="9">ZA-DOLI</strain>
    </source>
</reference>
<feature type="region of interest" description="Disordered" evidence="8">
    <location>
        <begin position="17"/>
        <end position="49"/>
    </location>
</feature>
<name>A0A4Y7M4R9_9CRUS</name>
<feature type="repeat" description="WD" evidence="7">
    <location>
        <begin position="410"/>
        <end position="457"/>
    </location>
</feature>
<gene>
    <name evidence="9" type="primary">EOG090X03UT</name>
</gene>
<evidence type="ECO:0000256" key="7">
    <source>
        <dbReference type="PROSITE-ProRule" id="PRU00221"/>
    </source>
</evidence>
<dbReference type="SMART" id="SM00320">
    <property type="entry name" value="WD40"/>
    <property type="match status" value="6"/>
</dbReference>
<evidence type="ECO:0000256" key="5">
    <source>
        <dbReference type="ARBA" id="ARBA00022737"/>
    </source>
</evidence>
<dbReference type="PANTHER" id="PTHR12442:SF22">
    <property type="entry name" value="CYTOPLASMIC DYNEIN 1 INTERMEDIATE CHAIN-RELATED"/>
    <property type="match status" value="1"/>
</dbReference>
<dbReference type="InterPro" id="IPR015943">
    <property type="entry name" value="WD40/YVTN_repeat-like_dom_sf"/>
</dbReference>
<comment type="similarity">
    <text evidence="2">Belongs to the dynein intermediate chain family.</text>
</comment>
<keyword evidence="6" id="KW-0206">Cytoskeleton</keyword>
<keyword evidence="4 7" id="KW-0853">WD repeat</keyword>
<dbReference type="GO" id="GO:0045503">
    <property type="term" value="F:dynein light chain binding"/>
    <property type="evidence" value="ECO:0007669"/>
    <property type="project" value="TreeGrafter"/>
</dbReference>
<dbReference type="InterPro" id="IPR050687">
    <property type="entry name" value="Dynein_IC"/>
</dbReference>
<dbReference type="GO" id="GO:0010970">
    <property type="term" value="P:transport along microtubule"/>
    <property type="evidence" value="ECO:0007669"/>
    <property type="project" value="TreeGrafter"/>
</dbReference>
<accession>A0A4Y7M4R9</accession>
<keyword evidence="5" id="KW-0677">Repeat</keyword>
<proteinExistence type="evidence at transcript level"/>
<evidence type="ECO:0000256" key="6">
    <source>
        <dbReference type="ARBA" id="ARBA00023212"/>
    </source>
</evidence>
<dbReference type="SUPFAM" id="SSF50978">
    <property type="entry name" value="WD40 repeat-like"/>
    <property type="match status" value="1"/>
</dbReference>
<keyword evidence="3" id="KW-0963">Cytoplasm</keyword>
<dbReference type="PANTHER" id="PTHR12442">
    <property type="entry name" value="DYNEIN INTERMEDIATE CHAIN"/>
    <property type="match status" value="1"/>
</dbReference>
<evidence type="ECO:0000256" key="1">
    <source>
        <dbReference type="ARBA" id="ARBA00004245"/>
    </source>
</evidence>
<dbReference type="InterPro" id="IPR036322">
    <property type="entry name" value="WD40_repeat_dom_sf"/>
</dbReference>
<dbReference type="FunFam" id="2.130.10.10:FF:000026">
    <property type="entry name" value="cytoplasmic dynein 1 intermediate chain 2 isoform X2"/>
    <property type="match status" value="1"/>
</dbReference>
<organism evidence="9">
    <name type="scientific">Daphnia dolichocephala</name>
    <dbReference type="NCBI Taxonomy" id="2282166"/>
    <lineage>
        <taxon>Eukaryota</taxon>
        <taxon>Metazoa</taxon>
        <taxon>Ecdysozoa</taxon>
        <taxon>Arthropoda</taxon>
        <taxon>Crustacea</taxon>
        <taxon>Branchiopoda</taxon>
        <taxon>Diplostraca</taxon>
        <taxon>Cladocera</taxon>
        <taxon>Anomopoda</taxon>
        <taxon>Daphniidae</taxon>
        <taxon>Daphnia</taxon>
    </lineage>
</organism>
<evidence type="ECO:0000313" key="9">
    <source>
        <dbReference type="EMBL" id="SVE75042.1"/>
    </source>
</evidence>